<accession>A0AAD6Z5M6</accession>
<evidence type="ECO:0000313" key="3">
    <source>
        <dbReference type="Proteomes" id="UP001218218"/>
    </source>
</evidence>
<dbReference type="Gene3D" id="3.80.10.10">
    <property type="entry name" value="Ribonuclease Inhibitor"/>
    <property type="match status" value="1"/>
</dbReference>
<dbReference type="Proteomes" id="UP001218218">
    <property type="component" value="Unassembled WGS sequence"/>
</dbReference>
<evidence type="ECO:0000313" key="2">
    <source>
        <dbReference type="EMBL" id="KAJ7309132.1"/>
    </source>
</evidence>
<dbReference type="AlphaFoldDB" id="A0AAD6Z5M6"/>
<evidence type="ECO:0008006" key="4">
    <source>
        <dbReference type="Google" id="ProtNLM"/>
    </source>
</evidence>
<evidence type="ECO:0000256" key="1">
    <source>
        <dbReference type="SAM" id="Coils"/>
    </source>
</evidence>
<reference evidence="2" key="1">
    <citation type="submission" date="2023-03" db="EMBL/GenBank/DDBJ databases">
        <title>Massive genome expansion in bonnet fungi (Mycena s.s.) driven by repeated elements and novel gene families across ecological guilds.</title>
        <authorList>
            <consortium name="Lawrence Berkeley National Laboratory"/>
            <person name="Harder C.B."/>
            <person name="Miyauchi S."/>
            <person name="Viragh M."/>
            <person name="Kuo A."/>
            <person name="Thoen E."/>
            <person name="Andreopoulos B."/>
            <person name="Lu D."/>
            <person name="Skrede I."/>
            <person name="Drula E."/>
            <person name="Henrissat B."/>
            <person name="Morin E."/>
            <person name="Kohler A."/>
            <person name="Barry K."/>
            <person name="LaButti K."/>
            <person name="Morin E."/>
            <person name="Salamov A."/>
            <person name="Lipzen A."/>
            <person name="Mereny Z."/>
            <person name="Hegedus B."/>
            <person name="Baldrian P."/>
            <person name="Stursova M."/>
            <person name="Weitz H."/>
            <person name="Taylor A."/>
            <person name="Grigoriev I.V."/>
            <person name="Nagy L.G."/>
            <person name="Martin F."/>
            <person name="Kauserud H."/>
        </authorList>
    </citation>
    <scope>NUCLEOTIDE SEQUENCE</scope>
    <source>
        <strain evidence="2">CBHHK002</strain>
    </source>
</reference>
<gene>
    <name evidence="2" type="ORF">DFH08DRAFT_486808</name>
</gene>
<dbReference type="EMBL" id="JARIHO010000083">
    <property type="protein sequence ID" value="KAJ7309132.1"/>
    <property type="molecule type" value="Genomic_DNA"/>
</dbReference>
<keyword evidence="3" id="KW-1185">Reference proteome</keyword>
<proteinExistence type="predicted"/>
<keyword evidence="1" id="KW-0175">Coiled coil</keyword>
<sequence>MNLESCWQCGASPEAATVSQKSRPSFHNLFTSNDVPLESETSYIRDIVSDGQDQIDALNVQIAKMEAAITRLTQRRDAIGEHVSQHRVILSPVRRVPPELICEILALSVSGDDDEVSMDKPQLHIRQICGLNKPPWHLGLICRSWRRTVLGYPTLWCSIILPSSSPFPSDHHSLLLMIETQLVRSAEAPLRVCWASNQHEDSPDLDAVTLLLAHSSRWRVLGVFCRGVKLDWLNAARGSLPALETLAVIGGEAEIPDIFLTAPSLRRVFLTDWHHQPSWSVPKIPWAQITYYAESFTADSQVERLHSLQTAPNLVSCAISLSYWTDSYQPGVLTVLPRLQRLRVVEAEFLQHLKAPLLQELFFWNNTGQDGWSEIVPFVERSACSLQKLCLMGGSVDSNLITVLGGLQSVTHLIIHDNAWDNELEQIDLFDGLFKYLCPNLTYLAFGFGAKFATGHFLAIAESRFRLEPPQLRLFRTYNKESEDCPSDTAVAIQSMCDQGFDVAFIGSHRAGIFQGKDFFYSL</sequence>
<feature type="coiled-coil region" evidence="1">
    <location>
        <begin position="48"/>
        <end position="75"/>
    </location>
</feature>
<comment type="caution">
    <text evidence="2">The sequence shown here is derived from an EMBL/GenBank/DDBJ whole genome shotgun (WGS) entry which is preliminary data.</text>
</comment>
<name>A0AAD6Z5M6_9AGAR</name>
<organism evidence="2 3">
    <name type="scientific">Mycena albidolilacea</name>
    <dbReference type="NCBI Taxonomy" id="1033008"/>
    <lineage>
        <taxon>Eukaryota</taxon>
        <taxon>Fungi</taxon>
        <taxon>Dikarya</taxon>
        <taxon>Basidiomycota</taxon>
        <taxon>Agaricomycotina</taxon>
        <taxon>Agaricomycetes</taxon>
        <taxon>Agaricomycetidae</taxon>
        <taxon>Agaricales</taxon>
        <taxon>Marasmiineae</taxon>
        <taxon>Mycenaceae</taxon>
        <taxon>Mycena</taxon>
    </lineage>
</organism>
<dbReference type="InterPro" id="IPR032675">
    <property type="entry name" value="LRR_dom_sf"/>
</dbReference>
<dbReference type="SUPFAM" id="SSF52047">
    <property type="entry name" value="RNI-like"/>
    <property type="match status" value="1"/>
</dbReference>
<protein>
    <recommendedName>
        <fullName evidence="4">F-box domain-containing protein</fullName>
    </recommendedName>
</protein>